<dbReference type="EnsemblMetazoa" id="CLYHEMT015474.1">
    <property type="protein sequence ID" value="CLYHEMP015474.1"/>
    <property type="gene ID" value="CLYHEMG015474"/>
</dbReference>
<proteinExistence type="predicted"/>
<feature type="chain" id="PRO_5029564334" description="Hedgehog N-terminal signalling domain-containing protein" evidence="1">
    <location>
        <begin position="23"/>
        <end position="212"/>
    </location>
</feature>
<dbReference type="Pfam" id="PF01085">
    <property type="entry name" value="HH_signal"/>
    <property type="match status" value="1"/>
</dbReference>
<dbReference type="InterPro" id="IPR009045">
    <property type="entry name" value="Zn_M74/Hedgehog-like"/>
</dbReference>
<dbReference type="Gene3D" id="3.30.1380.10">
    <property type="match status" value="1"/>
</dbReference>
<feature type="signal peptide" evidence="1">
    <location>
        <begin position="1"/>
        <end position="22"/>
    </location>
</feature>
<dbReference type="AlphaFoldDB" id="A0A7M5X038"/>
<dbReference type="SUPFAM" id="SSF55166">
    <property type="entry name" value="Hedgehog/DD-peptidase"/>
    <property type="match status" value="1"/>
</dbReference>
<keyword evidence="4" id="KW-1185">Reference proteome</keyword>
<dbReference type="OrthoDB" id="5212at2759"/>
<evidence type="ECO:0000256" key="1">
    <source>
        <dbReference type="SAM" id="SignalP"/>
    </source>
</evidence>
<reference evidence="3" key="1">
    <citation type="submission" date="2021-01" db="UniProtKB">
        <authorList>
            <consortium name="EnsemblMetazoa"/>
        </authorList>
    </citation>
    <scope>IDENTIFICATION</scope>
</reference>
<evidence type="ECO:0000313" key="3">
    <source>
        <dbReference type="EnsemblMetazoa" id="CLYHEMP015474.1"/>
    </source>
</evidence>
<name>A0A7M5X038_9CNID</name>
<evidence type="ECO:0000259" key="2">
    <source>
        <dbReference type="Pfam" id="PF01085"/>
    </source>
</evidence>
<protein>
    <recommendedName>
        <fullName evidence="2">Hedgehog N-terminal signalling domain-containing protein</fullName>
    </recommendedName>
</protein>
<keyword evidence="1" id="KW-0732">Signal</keyword>
<organism evidence="3 4">
    <name type="scientific">Clytia hemisphaerica</name>
    <dbReference type="NCBI Taxonomy" id="252671"/>
    <lineage>
        <taxon>Eukaryota</taxon>
        <taxon>Metazoa</taxon>
        <taxon>Cnidaria</taxon>
        <taxon>Hydrozoa</taxon>
        <taxon>Hydroidolina</taxon>
        <taxon>Leptothecata</taxon>
        <taxon>Obeliida</taxon>
        <taxon>Clytiidae</taxon>
        <taxon>Clytia</taxon>
    </lineage>
</organism>
<feature type="domain" description="Hedgehog N-terminal signalling" evidence="2">
    <location>
        <begin position="47"/>
        <end position="154"/>
    </location>
</feature>
<evidence type="ECO:0000313" key="4">
    <source>
        <dbReference type="Proteomes" id="UP000594262"/>
    </source>
</evidence>
<dbReference type="Proteomes" id="UP000594262">
    <property type="component" value="Unplaced"/>
</dbReference>
<accession>A0A7M5X038</accession>
<sequence>MASTLLMSCICMLAINVLLIESRPPLKILSDFNTDPEHPITSPRQVDETSIGASDEFVKEATRDELEKLEPEMILIHKNAGVSDFYMTKFAKVKTTRLAKKVSRHWKGKYFLVIISAFISSKDPKRSLHHNDHSLHLEGRALDITIGTKDNGKTVTIMDDRKAGRITRAEEVELLKILGTLARTGSKSFEFAQLFDNHVHISTMRREKLLRH</sequence>
<dbReference type="GO" id="GO:0007267">
    <property type="term" value="P:cell-cell signaling"/>
    <property type="evidence" value="ECO:0007669"/>
    <property type="project" value="InterPro"/>
</dbReference>
<dbReference type="InterPro" id="IPR000320">
    <property type="entry name" value="Hedgehog_signalling_dom"/>
</dbReference>